<dbReference type="PANTHER" id="PTHR33841">
    <property type="entry name" value="DNA METHYLTRANSFERASE YEEA-RELATED"/>
    <property type="match status" value="1"/>
</dbReference>
<dbReference type="Pfam" id="PF02384">
    <property type="entry name" value="N6_Mtase"/>
    <property type="match status" value="1"/>
</dbReference>
<gene>
    <name evidence="7" type="ORF">FM104_13085</name>
</gene>
<evidence type="ECO:0000313" key="7">
    <source>
        <dbReference type="EMBL" id="SJN43983.1"/>
    </source>
</evidence>
<dbReference type="InterPro" id="IPR003356">
    <property type="entry name" value="DNA_methylase_A-5"/>
</dbReference>
<evidence type="ECO:0000256" key="2">
    <source>
        <dbReference type="ARBA" id="ARBA00022679"/>
    </source>
</evidence>
<sequence length="545" mass="58788">MMSTAIPDTASARKARGAFFTPEGVTRHLAEWAIQSADDTVLEPSAGEAAFLVAAVGRLRELGAREPVVHGVELHHASARVARKVVAEAGGIARIRVSDFFLTEPRGTYAAVIGNPPFIRYQDFSGEARDRARFAAQAQGVALTGLASSWAAFVVHAAAHLRPGGRLGMVLPAELLSTNYAAPVRQFLLSRFESVELVTFETQIFPDAEADTVLVKASGWLGEPASVATLRQTRDATTLGSLHEGTTWATTDLAARWTPLHIQDATVEAITELIPSGAFVPLQELGDTTLGMVTGANRFFTLSPQRVRELGIPQRDLLRVSPPGSSHLRGLALTDSAMTRLGQDDQATWLLYPSKNPAPETLAYIESGHATGVDTAYKCRVRKPWWRVPVLAPADLLLTYMNADTARVVTNAAGARHLNSVHGVYLKEDIRDLACELLPVASLNSFTLLGAELVGRSYGGGVLKVEPREADRWWMPSAATMTEHRDALVELKPRVQRLLQAKNLLGAVALVDGVILGGLSEAQLHAVREDASAFMQRRVTRGKSG</sequence>
<dbReference type="PRINTS" id="PR00507">
    <property type="entry name" value="N12N6MTFRASE"/>
</dbReference>
<dbReference type="PROSITE" id="PS00092">
    <property type="entry name" value="N6_MTASE"/>
    <property type="match status" value="1"/>
</dbReference>
<protein>
    <submittedName>
        <fullName evidence="7">DNA methylase</fullName>
    </submittedName>
</protein>
<dbReference type="EMBL" id="FUKO01000033">
    <property type="protein sequence ID" value="SJN43983.1"/>
    <property type="molecule type" value="Genomic_DNA"/>
</dbReference>
<evidence type="ECO:0000259" key="6">
    <source>
        <dbReference type="Pfam" id="PF22837"/>
    </source>
</evidence>
<dbReference type="AlphaFoldDB" id="A0A1R4KIT3"/>
<feature type="domain" description="DNA methylase adenine-specific" evidence="5">
    <location>
        <begin position="11"/>
        <end position="210"/>
    </location>
</feature>
<dbReference type="GO" id="GO:0009007">
    <property type="term" value="F:site-specific DNA-methyltransferase (adenine-specific) activity"/>
    <property type="evidence" value="ECO:0007669"/>
    <property type="project" value="UniProtKB-EC"/>
</dbReference>
<dbReference type="GO" id="GO:0008170">
    <property type="term" value="F:N-methyltransferase activity"/>
    <property type="evidence" value="ECO:0007669"/>
    <property type="project" value="InterPro"/>
</dbReference>
<evidence type="ECO:0000256" key="3">
    <source>
        <dbReference type="ARBA" id="ARBA00022691"/>
    </source>
</evidence>
<dbReference type="GO" id="GO:0009307">
    <property type="term" value="P:DNA restriction-modification system"/>
    <property type="evidence" value="ECO:0007669"/>
    <property type="project" value="UniProtKB-KW"/>
</dbReference>
<keyword evidence="3" id="KW-0949">S-adenosyl-L-methionine</keyword>
<dbReference type="Gene3D" id="3.40.50.150">
    <property type="entry name" value="Vaccinia Virus protein VP39"/>
    <property type="match status" value="1"/>
</dbReference>
<evidence type="ECO:0000256" key="1">
    <source>
        <dbReference type="ARBA" id="ARBA00022603"/>
    </source>
</evidence>
<reference evidence="7 8" key="1">
    <citation type="submission" date="2017-02" db="EMBL/GenBank/DDBJ databases">
        <authorList>
            <person name="Peterson S.W."/>
        </authorList>
    </citation>
    <scope>NUCLEOTIDE SEQUENCE [LARGE SCALE GENOMIC DNA]</scope>
    <source>
        <strain evidence="7 8">B Mb 05.01</strain>
    </source>
</reference>
<accession>A0A1R4KIT3</accession>
<dbReference type="InterPro" id="IPR050953">
    <property type="entry name" value="N4_N6_ade-DNA_methylase"/>
</dbReference>
<dbReference type="GO" id="GO:0032259">
    <property type="term" value="P:methylation"/>
    <property type="evidence" value="ECO:0007669"/>
    <property type="project" value="UniProtKB-KW"/>
</dbReference>
<dbReference type="PANTHER" id="PTHR33841:SF5">
    <property type="entry name" value="DNA METHYLASE (MODIFICATION METHYLASE) (METHYLTRANSFERASE)-RELATED"/>
    <property type="match status" value="1"/>
</dbReference>
<keyword evidence="2" id="KW-0808">Transferase</keyword>
<dbReference type="Proteomes" id="UP000196320">
    <property type="component" value="Unassembled WGS sequence"/>
</dbReference>
<keyword evidence="4" id="KW-0680">Restriction system</keyword>
<dbReference type="OrthoDB" id="32195at2"/>
<keyword evidence="8" id="KW-1185">Reference proteome</keyword>
<proteinExistence type="predicted"/>
<dbReference type="SUPFAM" id="SSF53335">
    <property type="entry name" value="S-adenosyl-L-methionine-dependent methyltransferases"/>
    <property type="match status" value="1"/>
</dbReference>
<evidence type="ECO:0000259" key="5">
    <source>
        <dbReference type="Pfam" id="PF02384"/>
    </source>
</evidence>
<keyword evidence="1 7" id="KW-0489">Methyltransferase</keyword>
<dbReference type="InterPro" id="IPR029063">
    <property type="entry name" value="SAM-dependent_MTases_sf"/>
</dbReference>
<dbReference type="Pfam" id="PF22837">
    <property type="entry name" value="M_Eco57I_C"/>
    <property type="match status" value="1"/>
</dbReference>
<dbReference type="InterPro" id="IPR002052">
    <property type="entry name" value="DNA_methylase_N6_adenine_CS"/>
</dbReference>
<organism evidence="7 8">
    <name type="scientific">Microbacterium esteraromaticum</name>
    <dbReference type="NCBI Taxonomy" id="57043"/>
    <lineage>
        <taxon>Bacteria</taxon>
        <taxon>Bacillati</taxon>
        <taxon>Actinomycetota</taxon>
        <taxon>Actinomycetes</taxon>
        <taxon>Micrococcales</taxon>
        <taxon>Microbacteriaceae</taxon>
        <taxon>Microbacterium</taxon>
    </lineage>
</organism>
<feature type="domain" description="Type II methyltransferase M.Eco57I C-terminal" evidence="6">
    <location>
        <begin position="255"/>
        <end position="516"/>
    </location>
</feature>
<dbReference type="GO" id="GO:0003677">
    <property type="term" value="F:DNA binding"/>
    <property type="evidence" value="ECO:0007669"/>
    <property type="project" value="InterPro"/>
</dbReference>
<evidence type="ECO:0000313" key="8">
    <source>
        <dbReference type="Proteomes" id="UP000196320"/>
    </source>
</evidence>
<dbReference type="InterPro" id="IPR054520">
    <property type="entry name" value="M_Eco57I_C"/>
</dbReference>
<name>A0A1R4KIT3_9MICO</name>
<evidence type="ECO:0000256" key="4">
    <source>
        <dbReference type="ARBA" id="ARBA00022747"/>
    </source>
</evidence>